<protein>
    <recommendedName>
        <fullName evidence="6 7">Large ribosomal subunit protein bL31</fullName>
    </recommendedName>
</protein>
<evidence type="ECO:0000313" key="8">
    <source>
        <dbReference type="EMBL" id="OHA34465.1"/>
    </source>
</evidence>
<dbReference type="InterPro" id="IPR027491">
    <property type="entry name" value="Ribosomal_bL31_A"/>
</dbReference>
<comment type="function">
    <text evidence="7">Binds the 23S rRNA.</text>
</comment>
<evidence type="ECO:0000313" key="9">
    <source>
        <dbReference type="Proteomes" id="UP000177797"/>
    </source>
</evidence>
<dbReference type="InterPro" id="IPR002150">
    <property type="entry name" value="Ribosomal_bL31"/>
</dbReference>
<reference evidence="8 9" key="1">
    <citation type="journal article" date="2016" name="Nat. Commun.">
        <title>Thousands of microbial genomes shed light on interconnected biogeochemical processes in an aquifer system.</title>
        <authorList>
            <person name="Anantharaman K."/>
            <person name="Brown C.T."/>
            <person name="Hug L.A."/>
            <person name="Sharon I."/>
            <person name="Castelle C.J."/>
            <person name="Probst A.J."/>
            <person name="Thomas B.C."/>
            <person name="Singh A."/>
            <person name="Wilkins M.J."/>
            <person name="Karaoz U."/>
            <person name="Brodie E.L."/>
            <person name="Williams K.H."/>
            <person name="Hubbard S.S."/>
            <person name="Banfield J.F."/>
        </authorList>
    </citation>
    <scope>NUCLEOTIDE SEQUENCE [LARGE SCALE GENOMIC DNA]</scope>
</reference>
<keyword evidence="2 7" id="KW-0699">rRNA-binding</keyword>
<dbReference type="NCBIfam" id="TIGR00105">
    <property type="entry name" value="L31"/>
    <property type="match status" value="1"/>
</dbReference>
<keyword evidence="7" id="KW-0862">Zinc</keyword>
<feature type="binding site" evidence="7">
    <location>
        <position position="17"/>
    </location>
    <ligand>
        <name>Zn(2+)</name>
        <dbReference type="ChEBI" id="CHEBI:29105"/>
    </ligand>
</feature>
<comment type="cofactor">
    <cofactor evidence="7">
        <name>Zn(2+)</name>
        <dbReference type="ChEBI" id="CHEBI:29105"/>
    </cofactor>
    <text evidence="7">Binds 1 zinc ion per subunit.</text>
</comment>
<evidence type="ECO:0000256" key="7">
    <source>
        <dbReference type="HAMAP-Rule" id="MF_00501"/>
    </source>
</evidence>
<dbReference type="EMBL" id="MHSA01000012">
    <property type="protein sequence ID" value="OHA34465.1"/>
    <property type="molecule type" value="Genomic_DNA"/>
</dbReference>
<accession>A0A1G2NEF7</accession>
<dbReference type="AlphaFoldDB" id="A0A1G2NEF7"/>
<feature type="binding site" evidence="7">
    <location>
        <position position="19"/>
    </location>
    <ligand>
        <name>Zn(2+)</name>
        <dbReference type="ChEBI" id="CHEBI:29105"/>
    </ligand>
</feature>
<keyword evidence="5 7" id="KW-0687">Ribonucleoprotein</keyword>
<keyword evidence="4 7" id="KW-0689">Ribosomal protein</keyword>
<evidence type="ECO:0000256" key="2">
    <source>
        <dbReference type="ARBA" id="ARBA00022730"/>
    </source>
</evidence>
<feature type="binding site" evidence="7">
    <location>
        <position position="40"/>
    </location>
    <ligand>
        <name>Zn(2+)</name>
        <dbReference type="ChEBI" id="CHEBI:29105"/>
    </ligand>
</feature>
<dbReference type="Gene3D" id="4.10.830.30">
    <property type="entry name" value="Ribosomal protein L31"/>
    <property type="match status" value="1"/>
</dbReference>
<dbReference type="PANTHER" id="PTHR33280:SF1">
    <property type="entry name" value="LARGE RIBOSOMAL SUBUNIT PROTEIN BL31C"/>
    <property type="match status" value="1"/>
</dbReference>
<dbReference type="NCBIfam" id="NF000612">
    <property type="entry name" value="PRK00019.1"/>
    <property type="match status" value="1"/>
</dbReference>
<sequence length="83" mass="9113">MKKDIHPKYYPEAKVSCSCGAVFAVGSTKPELRVEICGNCHPFYTGTEKIVDTAGRVERFKSKIAKAASLPRAVKKAAKKNKK</sequence>
<dbReference type="PROSITE" id="PS01143">
    <property type="entry name" value="RIBOSOMAL_L31"/>
    <property type="match status" value="1"/>
</dbReference>
<dbReference type="NCBIfam" id="NF001809">
    <property type="entry name" value="PRK00528.1"/>
    <property type="match status" value="1"/>
</dbReference>
<dbReference type="PRINTS" id="PR01249">
    <property type="entry name" value="RIBOSOMALL31"/>
</dbReference>
<dbReference type="GO" id="GO:0046872">
    <property type="term" value="F:metal ion binding"/>
    <property type="evidence" value="ECO:0007669"/>
    <property type="project" value="UniProtKB-KW"/>
</dbReference>
<keyword evidence="7" id="KW-0479">Metal-binding</keyword>
<comment type="similarity">
    <text evidence="1 7">Belongs to the bacterial ribosomal protein bL31 family. Type A subfamily.</text>
</comment>
<dbReference type="PANTHER" id="PTHR33280">
    <property type="entry name" value="50S RIBOSOMAL PROTEIN L31, CHLOROPLASTIC"/>
    <property type="match status" value="1"/>
</dbReference>
<evidence type="ECO:0000256" key="5">
    <source>
        <dbReference type="ARBA" id="ARBA00023274"/>
    </source>
</evidence>
<dbReference type="GO" id="GO:0006412">
    <property type="term" value="P:translation"/>
    <property type="evidence" value="ECO:0007669"/>
    <property type="project" value="UniProtKB-UniRule"/>
</dbReference>
<comment type="subunit">
    <text evidence="7">Part of the 50S ribosomal subunit.</text>
</comment>
<dbReference type="Pfam" id="PF01197">
    <property type="entry name" value="Ribosomal_L31"/>
    <property type="match status" value="1"/>
</dbReference>
<evidence type="ECO:0000256" key="1">
    <source>
        <dbReference type="ARBA" id="ARBA00009296"/>
    </source>
</evidence>
<dbReference type="GO" id="GO:0005840">
    <property type="term" value="C:ribosome"/>
    <property type="evidence" value="ECO:0007669"/>
    <property type="project" value="UniProtKB-KW"/>
</dbReference>
<evidence type="ECO:0000256" key="3">
    <source>
        <dbReference type="ARBA" id="ARBA00022884"/>
    </source>
</evidence>
<dbReference type="SUPFAM" id="SSF143800">
    <property type="entry name" value="L28p-like"/>
    <property type="match status" value="1"/>
</dbReference>
<feature type="binding site" evidence="7">
    <location>
        <position position="37"/>
    </location>
    <ligand>
        <name>Zn(2+)</name>
        <dbReference type="ChEBI" id="CHEBI:29105"/>
    </ligand>
</feature>
<dbReference type="GO" id="GO:0003735">
    <property type="term" value="F:structural constituent of ribosome"/>
    <property type="evidence" value="ECO:0007669"/>
    <property type="project" value="InterPro"/>
</dbReference>
<dbReference type="Proteomes" id="UP000177797">
    <property type="component" value="Unassembled WGS sequence"/>
</dbReference>
<dbReference type="GO" id="GO:1990904">
    <property type="term" value="C:ribonucleoprotein complex"/>
    <property type="evidence" value="ECO:0007669"/>
    <property type="project" value="UniProtKB-KW"/>
</dbReference>
<gene>
    <name evidence="7" type="primary">rpmE</name>
    <name evidence="8" type="ORF">A2938_00930</name>
</gene>
<keyword evidence="3 7" id="KW-0694">RNA-binding</keyword>
<name>A0A1G2NEF7_9BACT</name>
<dbReference type="InterPro" id="IPR042105">
    <property type="entry name" value="Ribosomal_bL31_sf"/>
</dbReference>
<dbReference type="GO" id="GO:0019843">
    <property type="term" value="F:rRNA binding"/>
    <property type="evidence" value="ECO:0007669"/>
    <property type="project" value="UniProtKB-KW"/>
</dbReference>
<proteinExistence type="inferred from homology"/>
<dbReference type="InterPro" id="IPR034704">
    <property type="entry name" value="Ribosomal_bL28/bL31-like_sf"/>
</dbReference>
<organism evidence="8 9">
    <name type="scientific">Candidatus Taylorbacteria bacterium RIFCSPLOWO2_01_FULL_48_100</name>
    <dbReference type="NCBI Taxonomy" id="1802322"/>
    <lineage>
        <taxon>Bacteria</taxon>
        <taxon>Candidatus Tayloriibacteriota</taxon>
    </lineage>
</organism>
<evidence type="ECO:0000256" key="6">
    <source>
        <dbReference type="ARBA" id="ARBA00035687"/>
    </source>
</evidence>
<comment type="caution">
    <text evidence="8">The sequence shown here is derived from an EMBL/GenBank/DDBJ whole genome shotgun (WGS) entry which is preliminary data.</text>
</comment>
<dbReference type="HAMAP" id="MF_00501">
    <property type="entry name" value="Ribosomal_bL31_1"/>
    <property type="match status" value="1"/>
</dbReference>
<evidence type="ECO:0000256" key="4">
    <source>
        <dbReference type="ARBA" id="ARBA00022980"/>
    </source>
</evidence>